<dbReference type="RefSeq" id="WP_105185063.1">
    <property type="nucleotide sequence ID" value="NZ_BAAAGO010000065.1"/>
</dbReference>
<dbReference type="Proteomes" id="UP000238164">
    <property type="component" value="Chromosome 1"/>
</dbReference>
<proteinExistence type="predicted"/>
<feature type="domain" description="TfoX N-terminal" evidence="1">
    <location>
        <begin position="23"/>
        <end position="96"/>
    </location>
</feature>
<evidence type="ECO:0000313" key="3">
    <source>
        <dbReference type="Proteomes" id="UP000238164"/>
    </source>
</evidence>
<dbReference type="AlphaFoldDB" id="A0A2N9JEP6"/>
<keyword evidence="3" id="KW-1185">Reference proteome</keyword>
<dbReference type="Pfam" id="PF04993">
    <property type="entry name" value="TfoX_N"/>
    <property type="match status" value="1"/>
</dbReference>
<evidence type="ECO:0000313" key="2">
    <source>
        <dbReference type="EMBL" id="SPD85955.1"/>
    </source>
</evidence>
<sequence length="113" mass="12224">MSLDDATRAAAQDLIEALQPLDAHAKAMFGGYCFYVGDKVVGLVCDGHVFVKPSAKDDLLRDWAQLAPAYPGAKDSWRLPAGAVRDTPDRVRAVVEEVASSLPQRKRTASSRP</sequence>
<dbReference type="SUPFAM" id="SSF159894">
    <property type="entry name" value="YgaC/TfoX-N like"/>
    <property type="match status" value="1"/>
</dbReference>
<dbReference type="KEGG" id="mgg:MPLG2_0919"/>
<dbReference type="Gene3D" id="3.30.1460.30">
    <property type="entry name" value="YgaC/TfoX-N like chaperone"/>
    <property type="match status" value="1"/>
</dbReference>
<organism evidence="2 3">
    <name type="scientific">Micropruina glycogenica</name>
    <dbReference type="NCBI Taxonomy" id="75385"/>
    <lineage>
        <taxon>Bacteria</taxon>
        <taxon>Bacillati</taxon>
        <taxon>Actinomycetota</taxon>
        <taxon>Actinomycetes</taxon>
        <taxon>Propionibacteriales</taxon>
        <taxon>Nocardioidaceae</taxon>
        <taxon>Micropruina</taxon>
    </lineage>
</organism>
<dbReference type="EMBL" id="LT985188">
    <property type="protein sequence ID" value="SPD85955.1"/>
    <property type="molecule type" value="Genomic_DNA"/>
</dbReference>
<evidence type="ECO:0000259" key="1">
    <source>
        <dbReference type="Pfam" id="PF04993"/>
    </source>
</evidence>
<protein>
    <recommendedName>
        <fullName evidence="1">TfoX N-terminal domain-containing protein</fullName>
    </recommendedName>
</protein>
<name>A0A2N9JEP6_9ACTN</name>
<accession>A0A2N9JEP6</accession>
<reference evidence="2 3" key="1">
    <citation type="submission" date="2018-02" db="EMBL/GenBank/DDBJ databases">
        <authorList>
            <person name="Cohen D.B."/>
            <person name="Kent A.D."/>
        </authorList>
    </citation>
    <scope>NUCLEOTIDE SEQUENCE [LARGE SCALE GENOMIC DNA]</scope>
    <source>
        <strain evidence="2">1</strain>
    </source>
</reference>
<dbReference type="InterPro" id="IPR007076">
    <property type="entry name" value="TfoX_N"/>
</dbReference>
<dbReference type="OrthoDB" id="8687154at2"/>
<gene>
    <name evidence="2" type="ORF">MPLG2_0919</name>
</gene>